<sequence length="100" mass="11259">MIEKLPIKTRLISLLSYLPILFFLPLGLLKDNEFVHYHAKQGAILFVSSIVVIISFWISVLGWVFLAVFLVVWLAGIINVLTGKQERLPIVGLIAEKISL</sequence>
<evidence type="ECO:0000256" key="1">
    <source>
        <dbReference type="SAM" id="Phobius"/>
    </source>
</evidence>
<dbReference type="Proteomes" id="UP000316495">
    <property type="component" value="Unassembled WGS sequence"/>
</dbReference>
<evidence type="ECO:0000313" key="2">
    <source>
        <dbReference type="EMBL" id="TSC93715.1"/>
    </source>
</evidence>
<accession>A0A554LLG8</accession>
<feature type="transmembrane region" description="Helical" evidence="1">
    <location>
        <begin position="41"/>
        <end position="58"/>
    </location>
</feature>
<comment type="caution">
    <text evidence="2">The sequence shown here is derived from an EMBL/GenBank/DDBJ whole genome shotgun (WGS) entry which is preliminary data.</text>
</comment>
<proteinExistence type="predicted"/>
<keyword evidence="1" id="KW-1133">Transmembrane helix</keyword>
<keyword evidence="1" id="KW-0812">Transmembrane</keyword>
<keyword evidence="1" id="KW-0472">Membrane</keyword>
<dbReference type="EMBL" id="VMGN01000031">
    <property type="protein sequence ID" value="TSC93715.1"/>
    <property type="molecule type" value="Genomic_DNA"/>
</dbReference>
<protein>
    <submittedName>
        <fullName evidence="2">Uncharacterized protein</fullName>
    </submittedName>
</protein>
<evidence type="ECO:0000313" key="3">
    <source>
        <dbReference type="Proteomes" id="UP000316495"/>
    </source>
</evidence>
<name>A0A554LLG8_9BACT</name>
<gene>
    <name evidence="2" type="ORF">Athens101428_564</name>
</gene>
<feature type="transmembrane region" description="Helical" evidence="1">
    <location>
        <begin position="12"/>
        <end position="29"/>
    </location>
</feature>
<reference evidence="2 3" key="1">
    <citation type="submission" date="2017-07" db="EMBL/GenBank/DDBJ databases">
        <title>Mechanisms for carbon and nitrogen cycling indicate functional differentiation within the Candidate Phyla Radiation.</title>
        <authorList>
            <person name="Danczak R.E."/>
            <person name="Johnston M.D."/>
            <person name="Kenah C."/>
            <person name="Slattery M."/>
            <person name="Wrighton K.C."/>
            <person name="Wilkins M.J."/>
        </authorList>
    </citation>
    <scope>NUCLEOTIDE SEQUENCE [LARGE SCALE GENOMIC DNA]</scope>
    <source>
        <strain evidence="2">Athens1014_28</strain>
    </source>
</reference>
<organism evidence="2 3">
    <name type="scientific">Candidatus Berkelbacteria bacterium Athens1014_28</name>
    <dbReference type="NCBI Taxonomy" id="2017145"/>
    <lineage>
        <taxon>Bacteria</taxon>
        <taxon>Candidatus Berkelbacteria</taxon>
    </lineage>
</organism>
<dbReference type="AlphaFoldDB" id="A0A554LLG8"/>